<sequence precursor="true">MTTDQHFHTDELSRNECLLYLFDELSDEQQQAFESRLENSDAMADQLARAADLIGNVAMSGIDGKSSHSNDSPPWSKQRRVAAVLLTLAGSLALTFLFNWTSLQNPKPTGNEQLQIAEVWVATITNDEVQEDPLANLESFAVTSVSLDMADPIDSSTDGLDLGWMVEAIAQGENNEG</sequence>
<evidence type="ECO:0000313" key="2">
    <source>
        <dbReference type="EMBL" id="TWT82912.1"/>
    </source>
</evidence>
<evidence type="ECO:0000313" key="3">
    <source>
        <dbReference type="Proteomes" id="UP000315010"/>
    </source>
</evidence>
<protein>
    <recommendedName>
        <fullName evidence="4">Zinc-finger domain-containing protein</fullName>
    </recommendedName>
</protein>
<comment type="caution">
    <text evidence="2">The sequence shown here is derived from an EMBL/GenBank/DDBJ whole genome shotgun (WGS) entry which is preliminary data.</text>
</comment>
<keyword evidence="1" id="KW-1133">Transmembrane helix</keyword>
<dbReference type="EMBL" id="SJPJ01000001">
    <property type="protein sequence ID" value="TWT82912.1"/>
    <property type="molecule type" value="Genomic_DNA"/>
</dbReference>
<dbReference type="Proteomes" id="UP000315010">
    <property type="component" value="Unassembled WGS sequence"/>
</dbReference>
<dbReference type="OrthoDB" id="291189at2"/>
<proteinExistence type="predicted"/>
<dbReference type="RefSeq" id="WP_146399718.1">
    <property type="nucleotide sequence ID" value="NZ_SJPJ01000001.1"/>
</dbReference>
<keyword evidence="3" id="KW-1185">Reference proteome</keyword>
<keyword evidence="1" id="KW-0472">Membrane</keyword>
<name>A0A5C5Z6H1_9BACT</name>
<accession>A0A5C5Z6H1</accession>
<evidence type="ECO:0000256" key="1">
    <source>
        <dbReference type="SAM" id="Phobius"/>
    </source>
</evidence>
<evidence type="ECO:0008006" key="4">
    <source>
        <dbReference type="Google" id="ProtNLM"/>
    </source>
</evidence>
<reference evidence="2 3" key="1">
    <citation type="submission" date="2019-02" db="EMBL/GenBank/DDBJ databases">
        <title>Deep-cultivation of Planctomycetes and their phenomic and genomic characterization uncovers novel biology.</title>
        <authorList>
            <person name="Wiegand S."/>
            <person name="Jogler M."/>
            <person name="Boedeker C."/>
            <person name="Pinto D."/>
            <person name="Vollmers J."/>
            <person name="Rivas-Marin E."/>
            <person name="Kohn T."/>
            <person name="Peeters S.H."/>
            <person name="Heuer A."/>
            <person name="Rast P."/>
            <person name="Oberbeckmann S."/>
            <person name="Bunk B."/>
            <person name="Jeske O."/>
            <person name="Meyerdierks A."/>
            <person name="Storesund J.E."/>
            <person name="Kallscheuer N."/>
            <person name="Luecker S."/>
            <person name="Lage O.M."/>
            <person name="Pohl T."/>
            <person name="Merkel B.J."/>
            <person name="Hornburger P."/>
            <person name="Mueller R.-W."/>
            <person name="Bruemmer F."/>
            <person name="Labrenz M."/>
            <person name="Spormann A.M."/>
            <person name="Op Den Camp H."/>
            <person name="Overmann J."/>
            <person name="Amann R."/>
            <person name="Jetten M.S.M."/>
            <person name="Mascher T."/>
            <person name="Medema M.H."/>
            <person name="Devos D.P."/>
            <person name="Kaster A.-K."/>
            <person name="Ovreas L."/>
            <person name="Rohde M."/>
            <person name="Galperin M.Y."/>
            <person name="Jogler C."/>
        </authorList>
    </citation>
    <scope>NUCLEOTIDE SEQUENCE [LARGE SCALE GENOMIC DNA]</scope>
    <source>
        <strain evidence="2 3">CA13</strain>
    </source>
</reference>
<organism evidence="2 3">
    <name type="scientific">Novipirellula herctigrandis</name>
    <dbReference type="NCBI Taxonomy" id="2527986"/>
    <lineage>
        <taxon>Bacteria</taxon>
        <taxon>Pseudomonadati</taxon>
        <taxon>Planctomycetota</taxon>
        <taxon>Planctomycetia</taxon>
        <taxon>Pirellulales</taxon>
        <taxon>Pirellulaceae</taxon>
        <taxon>Novipirellula</taxon>
    </lineage>
</organism>
<gene>
    <name evidence="2" type="ORF">CA13_43750</name>
</gene>
<dbReference type="AlphaFoldDB" id="A0A5C5Z6H1"/>
<feature type="transmembrane region" description="Helical" evidence="1">
    <location>
        <begin position="81"/>
        <end position="100"/>
    </location>
</feature>
<keyword evidence="1" id="KW-0812">Transmembrane</keyword>